<reference evidence="3" key="1">
    <citation type="submission" date="2016-10" db="EMBL/GenBank/DDBJ databases">
        <authorList>
            <person name="Varghese N."/>
            <person name="Submissions S."/>
        </authorList>
    </citation>
    <scope>NUCLEOTIDE SEQUENCE [LARGE SCALE GENOMIC DNA]</scope>
    <source>
        <strain evidence="3">Gh-105</strain>
    </source>
</reference>
<dbReference type="EMBL" id="FOPM01000002">
    <property type="protein sequence ID" value="SFG36047.1"/>
    <property type="molecule type" value="Genomic_DNA"/>
</dbReference>
<dbReference type="AlphaFoldDB" id="A0A1I2RBS4"/>
<evidence type="ECO:0000256" key="1">
    <source>
        <dbReference type="ARBA" id="ARBA00005534"/>
    </source>
</evidence>
<dbReference type="InterPro" id="IPR001602">
    <property type="entry name" value="UPF0047_YjbQ-like"/>
</dbReference>
<dbReference type="PANTHER" id="PTHR30615">
    <property type="entry name" value="UNCHARACTERIZED PROTEIN YJBQ-RELATED"/>
    <property type="match status" value="1"/>
</dbReference>
<sequence length="156" mass="16623">MTRDAKIGSLDNFQSGPVARQASARLTVATPGPGFTDLTRVVAAFAARSGVTEGVLTVFCRHTSASLTIQENADPDVRTDLMTALDGLAPRHGAYVHGIEGPDDMPAHIRTLLTDSSLSIPLVGGRLALGTWQGIYLMEHRDRPHRREVVLAVVGA</sequence>
<dbReference type="STRING" id="582675.SAMN05192565_102103"/>
<dbReference type="Proteomes" id="UP000199229">
    <property type="component" value="Unassembled WGS sequence"/>
</dbReference>
<dbReference type="NCBIfam" id="TIGR00149">
    <property type="entry name" value="TIGR00149_YjbQ"/>
    <property type="match status" value="1"/>
</dbReference>
<dbReference type="PROSITE" id="PS01314">
    <property type="entry name" value="UPF0047"/>
    <property type="match status" value="1"/>
</dbReference>
<dbReference type="OrthoDB" id="9801725at2"/>
<evidence type="ECO:0000313" key="2">
    <source>
        <dbReference type="EMBL" id="SFG36047.1"/>
    </source>
</evidence>
<dbReference type="PIRSF" id="PIRSF004681">
    <property type="entry name" value="UCP004681"/>
    <property type="match status" value="1"/>
</dbReference>
<keyword evidence="3" id="KW-1185">Reference proteome</keyword>
<dbReference type="SUPFAM" id="SSF111038">
    <property type="entry name" value="YjbQ-like"/>
    <property type="match status" value="1"/>
</dbReference>
<proteinExistence type="inferred from homology"/>
<dbReference type="InterPro" id="IPR035917">
    <property type="entry name" value="YjbQ-like_sf"/>
</dbReference>
<accession>A0A1I2RBS4</accession>
<dbReference type="PANTHER" id="PTHR30615:SF8">
    <property type="entry name" value="UPF0047 PROTEIN C4A8.02C"/>
    <property type="match status" value="1"/>
</dbReference>
<dbReference type="Pfam" id="PF01894">
    <property type="entry name" value="YjbQ"/>
    <property type="match status" value="1"/>
</dbReference>
<organism evidence="2 3">
    <name type="scientific">Methylobacterium gossipiicola</name>
    <dbReference type="NCBI Taxonomy" id="582675"/>
    <lineage>
        <taxon>Bacteria</taxon>
        <taxon>Pseudomonadati</taxon>
        <taxon>Pseudomonadota</taxon>
        <taxon>Alphaproteobacteria</taxon>
        <taxon>Hyphomicrobiales</taxon>
        <taxon>Methylobacteriaceae</taxon>
        <taxon>Methylobacterium</taxon>
    </lineage>
</organism>
<evidence type="ECO:0000313" key="3">
    <source>
        <dbReference type="Proteomes" id="UP000199229"/>
    </source>
</evidence>
<dbReference type="Gene3D" id="2.60.120.460">
    <property type="entry name" value="YjbQ-like"/>
    <property type="match status" value="1"/>
</dbReference>
<dbReference type="RefSeq" id="WP_091968489.1">
    <property type="nucleotide sequence ID" value="NZ_FOPM01000002.1"/>
</dbReference>
<protein>
    <submittedName>
        <fullName evidence="2">Secondary thiamine-phosphate synthase enzyme</fullName>
    </submittedName>
</protein>
<name>A0A1I2RBS4_9HYPH</name>
<gene>
    <name evidence="2" type="ORF">SAMN05192565_102103</name>
</gene>
<comment type="similarity">
    <text evidence="1">Belongs to the UPF0047 family.</text>
</comment>